<comment type="caution">
    <text evidence="1">The sequence shown here is derived from an EMBL/GenBank/DDBJ whole genome shotgun (WGS) entry which is preliminary data.</text>
</comment>
<organism evidence="1 2">
    <name type="scientific">Melghiribacillus thermohalophilus</name>
    <dbReference type="NCBI Taxonomy" id="1324956"/>
    <lineage>
        <taxon>Bacteria</taxon>
        <taxon>Bacillati</taxon>
        <taxon>Bacillota</taxon>
        <taxon>Bacilli</taxon>
        <taxon>Bacillales</taxon>
        <taxon>Bacillaceae</taxon>
        <taxon>Melghiribacillus</taxon>
    </lineage>
</organism>
<dbReference type="AlphaFoldDB" id="A0A4R3MPS4"/>
<dbReference type="OrthoDB" id="9795864at2"/>
<dbReference type="PANTHER" id="PTHR43460:SF1">
    <property type="entry name" value="METHYLTRANSFERASE TYPE 11 DOMAIN-CONTAINING PROTEIN"/>
    <property type="match status" value="1"/>
</dbReference>
<dbReference type="InterPro" id="IPR029063">
    <property type="entry name" value="SAM-dependent_MTases_sf"/>
</dbReference>
<evidence type="ECO:0000313" key="1">
    <source>
        <dbReference type="EMBL" id="TCT17545.1"/>
    </source>
</evidence>
<dbReference type="RefSeq" id="WP_132373003.1">
    <property type="nucleotide sequence ID" value="NZ_SMAN01000029.1"/>
</dbReference>
<dbReference type="GO" id="GO:0032259">
    <property type="term" value="P:methylation"/>
    <property type="evidence" value="ECO:0007669"/>
    <property type="project" value="UniProtKB-KW"/>
</dbReference>
<protein>
    <submittedName>
        <fullName evidence="1">Methyltransferase family protein</fullName>
    </submittedName>
</protein>
<sequence length="259" mass="30501">MNQNQLFEFLIDESQKPFTGWDFSYIEDTGRLDSEPLEWSYASYLLPYLRQAQTMLDMGTGGGEFLTALQPLPQDTYATEGYAPNFPIARRNLKPLGVNVRMVENDETLPFDDHQFDVIINRHESYYPWEVFRILKDDGQFITQQVGGSDMAELNEWLGADKDDGFSHWNLDYAEKELKKAGFHIIKKYEQFPYTRFYDVGAIVYYLKAISWQIPDFSVEKYMDQLYELHRTIMEKGYIQFKSHRFFIAAEKAQVHPKE</sequence>
<dbReference type="Proteomes" id="UP000294650">
    <property type="component" value="Unassembled WGS sequence"/>
</dbReference>
<dbReference type="Gene3D" id="3.40.50.150">
    <property type="entry name" value="Vaccinia Virus protein VP39"/>
    <property type="match status" value="1"/>
</dbReference>
<name>A0A4R3MPS4_9BACI</name>
<gene>
    <name evidence="1" type="ORF">EDD68_12915</name>
</gene>
<proteinExistence type="predicted"/>
<keyword evidence="1" id="KW-0489">Methyltransferase</keyword>
<evidence type="ECO:0000313" key="2">
    <source>
        <dbReference type="Proteomes" id="UP000294650"/>
    </source>
</evidence>
<dbReference type="SUPFAM" id="SSF53335">
    <property type="entry name" value="S-adenosyl-L-methionine-dependent methyltransferases"/>
    <property type="match status" value="1"/>
</dbReference>
<dbReference type="GO" id="GO:0008168">
    <property type="term" value="F:methyltransferase activity"/>
    <property type="evidence" value="ECO:0007669"/>
    <property type="project" value="UniProtKB-KW"/>
</dbReference>
<keyword evidence="1" id="KW-0808">Transferase</keyword>
<dbReference type="EMBL" id="SMAN01000029">
    <property type="protein sequence ID" value="TCT17545.1"/>
    <property type="molecule type" value="Genomic_DNA"/>
</dbReference>
<dbReference type="PANTHER" id="PTHR43460">
    <property type="entry name" value="METHYLTRANSFERASE"/>
    <property type="match status" value="1"/>
</dbReference>
<reference evidence="1 2" key="1">
    <citation type="submission" date="2019-03" db="EMBL/GenBank/DDBJ databases">
        <title>Genomic Encyclopedia of Type Strains, Phase IV (KMG-IV): sequencing the most valuable type-strain genomes for metagenomic binning, comparative biology and taxonomic classification.</title>
        <authorList>
            <person name="Goeker M."/>
        </authorList>
    </citation>
    <scope>NUCLEOTIDE SEQUENCE [LARGE SCALE GENOMIC DNA]</scope>
    <source>
        <strain evidence="1 2">DSM 25894</strain>
    </source>
</reference>
<dbReference type="InterPro" id="IPR052939">
    <property type="entry name" value="23S_rRNA_MeTrnsfrase_RlmA"/>
</dbReference>
<keyword evidence="2" id="KW-1185">Reference proteome</keyword>
<accession>A0A4R3MPS4</accession>
<dbReference type="Pfam" id="PF13489">
    <property type="entry name" value="Methyltransf_23"/>
    <property type="match status" value="1"/>
</dbReference>